<protein>
    <submittedName>
        <fullName evidence="2">Uncharacterized protein</fullName>
    </submittedName>
</protein>
<evidence type="ECO:0000256" key="1">
    <source>
        <dbReference type="SAM" id="MobiDB-lite"/>
    </source>
</evidence>
<feature type="compositionally biased region" description="Polar residues" evidence="1">
    <location>
        <begin position="78"/>
        <end position="92"/>
    </location>
</feature>
<comment type="caution">
    <text evidence="2">The sequence shown here is derived from an EMBL/GenBank/DDBJ whole genome shotgun (WGS) entry which is preliminary data.</text>
</comment>
<keyword evidence="3" id="KW-1185">Reference proteome</keyword>
<accession>A0A9D3WEY7</accession>
<reference evidence="2 3" key="1">
    <citation type="journal article" date="2021" name="Plant Biotechnol. J.">
        <title>Multi-omics assisted identification of the key and species-specific regulatory components of drought-tolerant mechanisms in Gossypium stocksii.</title>
        <authorList>
            <person name="Yu D."/>
            <person name="Ke L."/>
            <person name="Zhang D."/>
            <person name="Wu Y."/>
            <person name="Sun Y."/>
            <person name="Mei J."/>
            <person name="Sun J."/>
            <person name="Sun Y."/>
        </authorList>
    </citation>
    <scope>NUCLEOTIDE SEQUENCE [LARGE SCALE GENOMIC DNA]</scope>
    <source>
        <strain evidence="3">cv. E1</strain>
        <tissue evidence="2">Leaf</tissue>
    </source>
</reference>
<feature type="region of interest" description="Disordered" evidence="1">
    <location>
        <begin position="48"/>
        <end position="92"/>
    </location>
</feature>
<dbReference type="AlphaFoldDB" id="A0A9D3WEY7"/>
<gene>
    <name evidence="2" type="ORF">J1N35_004975</name>
</gene>
<evidence type="ECO:0000313" key="3">
    <source>
        <dbReference type="Proteomes" id="UP000828251"/>
    </source>
</evidence>
<evidence type="ECO:0000313" key="2">
    <source>
        <dbReference type="EMBL" id="KAH1121815.1"/>
    </source>
</evidence>
<name>A0A9D3WEY7_9ROSI</name>
<dbReference type="Proteomes" id="UP000828251">
    <property type="component" value="Unassembled WGS sequence"/>
</dbReference>
<dbReference type="EMBL" id="JAIQCV010000002">
    <property type="protein sequence ID" value="KAH1121815.1"/>
    <property type="molecule type" value="Genomic_DNA"/>
</dbReference>
<organism evidence="2 3">
    <name type="scientific">Gossypium stocksii</name>
    <dbReference type="NCBI Taxonomy" id="47602"/>
    <lineage>
        <taxon>Eukaryota</taxon>
        <taxon>Viridiplantae</taxon>
        <taxon>Streptophyta</taxon>
        <taxon>Embryophyta</taxon>
        <taxon>Tracheophyta</taxon>
        <taxon>Spermatophyta</taxon>
        <taxon>Magnoliopsida</taxon>
        <taxon>eudicotyledons</taxon>
        <taxon>Gunneridae</taxon>
        <taxon>Pentapetalae</taxon>
        <taxon>rosids</taxon>
        <taxon>malvids</taxon>
        <taxon>Malvales</taxon>
        <taxon>Malvaceae</taxon>
        <taxon>Malvoideae</taxon>
        <taxon>Gossypium</taxon>
    </lineage>
</organism>
<sequence>MRILRTEARDALLEMMERVMGQWFDYCMGVAPTSSYRHCDKSVRQEATVRATERKEQSANSGAVSNVGFKTPRDVRGYSTTPARESQTVGFQ</sequence>
<proteinExistence type="predicted"/>